<reference evidence="3" key="1">
    <citation type="submission" date="2022-11" db="UniProtKB">
        <authorList>
            <consortium name="EnsemblMetazoa"/>
        </authorList>
    </citation>
    <scope>IDENTIFICATION</scope>
</reference>
<keyword evidence="1" id="KW-0040">ANK repeat</keyword>
<dbReference type="InterPro" id="IPR002110">
    <property type="entry name" value="Ankyrin_rpt"/>
</dbReference>
<feature type="repeat" description="ANK" evidence="1">
    <location>
        <begin position="109"/>
        <end position="141"/>
    </location>
</feature>
<dbReference type="Gene3D" id="1.25.40.20">
    <property type="entry name" value="Ankyrin repeat-containing domain"/>
    <property type="match status" value="1"/>
</dbReference>
<accession>A0A913XDM2</accession>
<dbReference type="AlphaFoldDB" id="A0A913XDM2"/>
<dbReference type="KEGG" id="epa:110241532"/>
<dbReference type="PROSITE" id="PS50297">
    <property type="entry name" value="ANK_REP_REGION"/>
    <property type="match status" value="2"/>
</dbReference>
<dbReference type="OMA" id="WKSTDES"/>
<dbReference type="Pfam" id="PF12796">
    <property type="entry name" value="Ank_2"/>
    <property type="match status" value="1"/>
</dbReference>
<proteinExistence type="predicted"/>
<evidence type="ECO:0000313" key="4">
    <source>
        <dbReference type="Proteomes" id="UP000887567"/>
    </source>
</evidence>
<dbReference type="PROSITE" id="PS50088">
    <property type="entry name" value="ANK_REPEAT"/>
    <property type="match status" value="2"/>
</dbReference>
<dbReference type="EnsemblMetazoa" id="XM_021047399.2">
    <property type="protein sequence ID" value="XP_020903058.1"/>
    <property type="gene ID" value="LOC110241532"/>
</dbReference>
<name>A0A913XDM2_EXADI</name>
<dbReference type="Proteomes" id="UP000887567">
    <property type="component" value="Unplaced"/>
</dbReference>
<dbReference type="InterPro" id="IPR039323">
    <property type="entry name" value="ANKRD_45/46/60"/>
</dbReference>
<dbReference type="SMART" id="SM00248">
    <property type="entry name" value="ANK"/>
    <property type="match status" value="4"/>
</dbReference>
<feature type="repeat" description="ANK" evidence="1">
    <location>
        <begin position="142"/>
        <end position="174"/>
    </location>
</feature>
<dbReference type="PRINTS" id="PR01415">
    <property type="entry name" value="ANKYRIN"/>
</dbReference>
<dbReference type="InterPro" id="IPR036770">
    <property type="entry name" value="Ankyrin_rpt-contain_sf"/>
</dbReference>
<organism evidence="3 4">
    <name type="scientific">Exaiptasia diaphana</name>
    <name type="common">Tropical sea anemone</name>
    <name type="synonym">Aiptasia pulchella</name>
    <dbReference type="NCBI Taxonomy" id="2652724"/>
    <lineage>
        <taxon>Eukaryota</taxon>
        <taxon>Metazoa</taxon>
        <taxon>Cnidaria</taxon>
        <taxon>Anthozoa</taxon>
        <taxon>Hexacorallia</taxon>
        <taxon>Actiniaria</taxon>
        <taxon>Aiptasiidae</taxon>
        <taxon>Exaiptasia</taxon>
    </lineage>
</organism>
<dbReference type="GeneID" id="110241532"/>
<protein>
    <submittedName>
        <fullName evidence="3">Uncharacterized protein</fullName>
    </submittedName>
</protein>
<sequence>MDGRKKKNDQLYNYMNRQRGFSFCHHNSTVSNPVENNNELQMKKLPSIMIQNGEPDSPVQDVSTNISYDSTYLNPSNTLDSAVAQNNSRLLEKLLTSAANISLEGQNASGGTPIHEAAYQGKLSCLRVFLKFGANVNLRDREGWTPLHAAICGGDANSVLLLLKHGASINATANDGIKPIDMAIQSEDEEITKALLQADRTSIEKDGPAPLASAEDLESDYSL</sequence>
<dbReference type="SUPFAM" id="SSF48403">
    <property type="entry name" value="Ankyrin repeat"/>
    <property type="match status" value="1"/>
</dbReference>
<keyword evidence="4" id="KW-1185">Reference proteome</keyword>
<evidence type="ECO:0000256" key="2">
    <source>
        <dbReference type="SAM" id="MobiDB-lite"/>
    </source>
</evidence>
<dbReference type="PANTHER" id="PTHR22677:SF4">
    <property type="entry name" value="USHER SYNDROME TYPE-1G PROTEIN-LIKE PROTEIN"/>
    <property type="match status" value="1"/>
</dbReference>
<evidence type="ECO:0000313" key="3">
    <source>
        <dbReference type="EnsemblMetazoa" id="XP_020903058.1"/>
    </source>
</evidence>
<feature type="region of interest" description="Disordered" evidence="2">
    <location>
        <begin position="199"/>
        <end position="223"/>
    </location>
</feature>
<evidence type="ECO:0000256" key="1">
    <source>
        <dbReference type="PROSITE-ProRule" id="PRU00023"/>
    </source>
</evidence>
<dbReference type="RefSeq" id="XP_020903058.1">
    <property type="nucleotide sequence ID" value="XM_021047399.2"/>
</dbReference>
<dbReference type="PANTHER" id="PTHR22677">
    <property type="entry name" value="ANKYRIN REPEAT DOMAIN-CONTAINING PROTEIN 60"/>
    <property type="match status" value="1"/>
</dbReference>
<dbReference type="OrthoDB" id="71307at2759"/>